<dbReference type="Proteomes" id="UP000604046">
    <property type="component" value="Unassembled WGS sequence"/>
</dbReference>
<reference evidence="4" key="1">
    <citation type="submission" date="2021-02" db="EMBL/GenBank/DDBJ databases">
        <authorList>
            <person name="Dougan E. K."/>
            <person name="Rhodes N."/>
            <person name="Thang M."/>
            <person name="Chan C."/>
        </authorList>
    </citation>
    <scope>NUCLEOTIDE SEQUENCE</scope>
</reference>
<dbReference type="Pfam" id="PF00849">
    <property type="entry name" value="PseudoU_synth_2"/>
    <property type="match status" value="1"/>
</dbReference>
<dbReference type="PANTHER" id="PTHR21600:SF44">
    <property type="entry name" value="RIBOSOMAL LARGE SUBUNIT PSEUDOURIDINE SYNTHASE D"/>
    <property type="match status" value="1"/>
</dbReference>
<proteinExistence type="inferred from homology"/>
<dbReference type="InterPro" id="IPR020103">
    <property type="entry name" value="PsdUridine_synth_cat_dom_sf"/>
</dbReference>
<evidence type="ECO:0000313" key="4">
    <source>
        <dbReference type="EMBL" id="CAE7039344.1"/>
    </source>
</evidence>
<feature type="region of interest" description="Disordered" evidence="2">
    <location>
        <begin position="290"/>
        <end position="316"/>
    </location>
</feature>
<protein>
    <recommendedName>
        <fullName evidence="3">Pseudouridine synthase RsuA/RluA-like domain-containing protein</fullName>
    </recommendedName>
</protein>
<evidence type="ECO:0000313" key="5">
    <source>
        <dbReference type="Proteomes" id="UP000604046"/>
    </source>
</evidence>
<dbReference type="PANTHER" id="PTHR21600">
    <property type="entry name" value="MITOCHONDRIAL RNA PSEUDOURIDINE SYNTHASE"/>
    <property type="match status" value="1"/>
</dbReference>
<organism evidence="4 5">
    <name type="scientific">Symbiodinium natans</name>
    <dbReference type="NCBI Taxonomy" id="878477"/>
    <lineage>
        <taxon>Eukaryota</taxon>
        <taxon>Sar</taxon>
        <taxon>Alveolata</taxon>
        <taxon>Dinophyceae</taxon>
        <taxon>Suessiales</taxon>
        <taxon>Symbiodiniaceae</taxon>
        <taxon>Symbiodinium</taxon>
    </lineage>
</organism>
<evidence type="ECO:0000256" key="2">
    <source>
        <dbReference type="SAM" id="MobiDB-lite"/>
    </source>
</evidence>
<dbReference type="AlphaFoldDB" id="A0A812IL25"/>
<comment type="similarity">
    <text evidence="1">Belongs to the pseudouridine synthase RluA family.</text>
</comment>
<comment type="caution">
    <text evidence="4">The sequence shown here is derived from an EMBL/GenBank/DDBJ whole genome shotgun (WGS) entry which is preliminary data.</text>
</comment>
<evidence type="ECO:0000256" key="1">
    <source>
        <dbReference type="ARBA" id="ARBA00010876"/>
    </source>
</evidence>
<dbReference type="GO" id="GO:0003723">
    <property type="term" value="F:RNA binding"/>
    <property type="evidence" value="ECO:0007669"/>
    <property type="project" value="InterPro"/>
</dbReference>
<accession>A0A812IL25</accession>
<dbReference type="OrthoDB" id="428658at2759"/>
<sequence>MGLQAKPVVSNLCTFRPGTGAGGTGFAHALRLDYTGRLGTFLEDEILARSCALSPRALANLTGLLYGSGAHAKSRAALQLRSVALSKLCKFSAAELVDLASGLTNAGLMDRDLLHRLRTACDALFEGDRREVEYRAAMEKNTRKLSAELGREKSATWPMAPEILMDFASTLVLSKPPGWSCATRRGTKKDPDGEGRSRHGEPPLISEYLQSLDKERAVSQDSSVDHGLTHRLDLETSGALLTAKTFQSYWRLRLDFSTQSVKRRYLALVHGALPLGEWQHVNLPLQLTRVPHGDSGRSVRSKSVVSHDFGRRGRAK</sequence>
<evidence type="ECO:0000259" key="3">
    <source>
        <dbReference type="Pfam" id="PF00849"/>
    </source>
</evidence>
<dbReference type="GO" id="GO:0000455">
    <property type="term" value="P:enzyme-directed rRNA pseudouridine synthesis"/>
    <property type="evidence" value="ECO:0007669"/>
    <property type="project" value="TreeGrafter"/>
</dbReference>
<dbReference type="EMBL" id="CAJNDS010000291">
    <property type="protein sequence ID" value="CAE7039344.1"/>
    <property type="molecule type" value="Genomic_DNA"/>
</dbReference>
<feature type="region of interest" description="Disordered" evidence="2">
    <location>
        <begin position="182"/>
        <end position="203"/>
    </location>
</feature>
<dbReference type="InterPro" id="IPR006145">
    <property type="entry name" value="PsdUridine_synth_RsuA/RluA"/>
</dbReference>
<dbReference type="Gene3D" id="3.30.2350.10">
    <property type="entry name" value="Pseudouridine synthase"/>
    <property type="match status" value="1"/>
</dbReference>
<gene>
    <name evidence="4" type="ORF">SNAT2548_LOCUS4672</name>
</gene>
<dbReference type="InterPro" id="IPR050188">
    <property type="entry name" value="RluA_PseudoU_synthase"/>
</dbReference>
<dbReference type="GO" id="GO:0009982">
    <property type="term" value="F:pseudouridine synthase activity"/>
    <property type="evidence" value="ECO:0007669"/>
    <property type="project" value="InterPro"/>
</dbReference>
<feature type="domain" description="Pseudouridine synthase RsuA/RluA-like" evidence="3">
    <location>
        <begin position="170"/>
        <end position="287"/>
    </location>
</feature>
<name>A0A812IL25_9DINO</name>
<feature type="compositionally biased region" description="Basic and acidic residues" evidence="2">
    <location>
        <begin position="188"/>
        <end position="201"/>
    </location>
</feature>
<keyword evidence="5" id="KW-1185">Reference proteome</keyword>
<dbReference type="SUPFAM" id="SSF55120">
    <property type="entry name" value="Pseudouridine synthase"/>
    <property type="match status" value="1"/>
</dbReference>